<evidence type="ECO:0000313" key="1">
    <source>
        <dbReference type="EMBL" id="KAG8661423.1"/>
    </source>
</evidence>
<dbReference type="EMBL" id="CM004387">
    <property type="protein sequence ID" value="KAG8661423.1"/>
    <property type="molecule type" value="Genomic_DNA"/>
</dbReference>
<sequence length="526" mass="60335">MTIAHYLEILKPLTRTGSSPLSLTTGLHLAFSTRPASSSLHLGPIPFGPSFVPILRPSPEPEVGFIHPPRRPAYTRTERIRGRYAWGRDLIPSYDATNRRYLYIAEIKTLVIGEEEEEKMMMMKFEEEETKEIWVKHYSSNHHILLVGEGDFSFSSSLARAFGSASNIVATSLDPYDILVKSYKNAKSNLENLVKLGASTLHGVDATKMRLHSDLKMKRFDRIVFNFPHAGFHGKEDDILLIEKHKRLVLGFFKNASGMLRGYGEIHITHKTSAPFSHWNIEELAWRCSLSLIECVSFKLEDYPGYNNKRGDSIRCDEPFPLRECSTFKFRFAPALKKNLKVPSYSNFAQERPMLYQDNLTQYWQMDDSVEHRQSPLAFRATSANILHSHFNHASARNERAIIRSHPFQGTSNKMQHHQPTSYCHMDPQTSINLNYSSEETWRQVMYGQISKWMVDIGRSVVSAQGRPLEETGRQWMLYGHRSVETWTSDFERSVLGIPRRTFNGESMNGRSAELKSLVLLYGKHG</sequence>
<organism evidence="1 2">
    <name type="scientific">Manihot esculenta</name>
    <name type="common">Cassava</name>
    <name type="synonym">Jatropha manihot</name>
    <dbReference type="NCBI Taxonomy" id="3983"/>
    <lineage>
        <taxon>Eukaryota</taxon>
        <taxon>Viridiplantae</taxon>
        <taxon>Streptophyta</taxon>
        <taxon>Embryophyta</taxon>
        <taxon>Tracheophyta</taxon>
        <taxon>Spermatophyta</taxon>
        <taxon>Magnoliopsida</taxon>
        <taxon>eudicotyledons</taxon>
        <taxon>Gunneridae</taxon>
        <taxon>Pentapetalae</taxon>
        <taxon>rosids</taxon>
        <taxon>fabids</taxon>
        <taxon>Malpighiales</taxon>
        <taxon>Euphorbiaceae</taxon>
        <taxon>Crotonoideae</taxon>
        <taxon>Manihoteae</taxon>
        <taxon>Manihot</taxon>
    </lineage>
</organism>
<protein>
    <submittedName>
        <fullName evidence="1">Uncharacterized protein</fullName>
    </submittedName>
</protein>
<proteinExistence type="predicted"/>
<gene>
    <name evidence="1" type="ORF">MANES_01G004650v8</name>
</gene>
<accession>A0ACB7I957</accession>
<comment type="caution">
    <text evidence="1">The sequence shown here is derived from an EMBL/GenBank/DDBJ whole genome shotgun (WGS) entry which is preliminary data.</text>
</comment>
<name>A0ACB7I957_MANES</name>
<keyword evidence="2" id="KW-1185">Reference proteome</keyword>
<evidence type="ECO:0000313" key="2">
    <source>
        <dbReference type="Proteomes" id="UP000091857"/>
    </source>
</evidence>
<reference evidence="2" key="1">
    <citation type="journal article" date="2016" name="Nat. Biotechnol.">
        <title>Sequencing wild and cultivated cassava and related species reveals extensive interspecific hybridization and genetic diversity.</title>
        <authorList>
            <person name="Bredeson J.V."/>
            <person name="Lyons J.B."/>
            <person name="Prochnik S.E."/>
            <person name="Wu G.A."/>
            <person name="Ha C.M."/>
            <person name="Edsinger-Gonzales E."/>
            <person name="Grimwood J."/>
            <person name="Schmutz J."/>
            <person name="Rabbi I.Y."/>
            <person name="Egesi C."/>
            <person name="Nauluvula P."/>
            <person name="Lebot V."/>
            <person name="Ndunguru J."/>
            <person name="Mkamilo G."/>
            <person name="Bart R.S."/>
            <person name="Setter T.L."/>
            <person name="Gleadow R.M."/>
            <person name="Kulakow P."/>
            <person name="Ferguson M.E."/>
            <person name="Rounsley S."/>
            <person name="Rokhsar D.S."/>
        </authorList>
    </citation>
    <scope>NUCLEOTIDE SEQUENCE [LARGE SCALE GENOMIC DNA]</scope>
    <source>
        <strain evidence="2">cv. AM560-2</strain>
    </source>
</reference>
<dbReference type="Proteomes" id="UP000091857">
    <property type="component" value="Chromosome 1"/>
</dbReference>